<dbReference type="Proteomes" id="UP000024404">
    <property type="component" value="Unassembled WGS sequence"/>
</dbReference>
<sequence>MAEESWSDVDLLSHVVDFILKYKFLYHSPNIKFLSDSLWERVPHNWLQYLEKLSNEELNSFPFQKPTPHCPETLLEFHAASNEIFTHLFNSCLAAVLPDNLSTFAAPLIRGNSSMTIKKRHEVENFTILLMGYCKLYGVNRIIDIGCGVGHLVVQLSQHFKVVGIDCNEKFCRRAEKSCAYAKIICLTIICDGTEDQKLLGFLSGDEHDRTAVVSLHGCGDLQPTLLRHFCKLDRNRVPLIFTVPCCYHKMSNLENEVFHWVMSDEVKRRSISCEMLPVSALRLACQKHISSWPSSGKDREKHTKDFINRALLECLYDKCKDLPPFACRKLNCLFEDMKDTGLKLASQIGMDESGISQIDKLYKMIYNDQEPYFAYVEPFTLLQTMMQTPLEMFVLLDRLFFLREHRYSAYILSLFNPKISSRNLCIIASPS</sequence>
<proteinExistence type="predicted"/>
<protein>
    <submittedName>
        <fullName evidence="2">Methyltranfer_dom domain-containing protein</fullName>
    </submittedName>
</protein>
<dbReference type="InterPro" id="IPR029063">
    <property type="entry name" value="SAM-dependent_MTases_sf"/>
</dbReference>
<dbReference type="Gene3D" id="3.40.50.150">
    <property type="entry name" value="Vaccinia Virus protein VP39"/>
    <property type="match status" value="1"/>
</dbReference>
<reference evidence="2" key="2">
    <citation type="submission" date="2022-06" db="UniProtKB">
        <authorList>
            <consortium name="EnsemblMetazoa"/>
        </authorList>
    </citation>
    <scope>IDENTIFICATION</scope>
</reference>
<dbReference type="PANTHER" id="PTHR12496">
    <property type="entry name" value="CGI-41 METHYLTRANSFERASE"/>
    <property type="match status" value="1"/>
</dbReference>
<dbReference type="PANTHER" id="PTHR12496:SF0">
    <property type="entry name" value="METHYLTRANSFERASE DOMAIN-CONTAINING PROTEIN"/>
    <property type="match status" value="1"/>
</dbReference>
<dbReference type="SUPFAM" id="SSF53335">
    <property type="entry name" value="S-adenosyl-L-methionine-dependent methyltransferases"/>
    <property type="match status" value="1"/>
</dbReference>
<dbReference type="AlphaFoldDB" id="A0A8R1XZ43"/>
<accession>A0A8R1XZ43</accession>
<evidence type="ECO:0000313" key="3">
    <source>
        <dbReference type="Proteomes" id="UP000024404"/>
    </source>
</evidence>
<dbReference type="EnsemblMetazoa" id="OVOC5728.1">
    <property type="protein sequence ID" value="OVOC5728.1"/>
    <property type="gene ID" value="WBGene00242537"/>
</dbReference>
<name>A0A8R1XZ43_ONCVO</name>
<dbReference type="InterPro" id="IPR052220">
    <property type="entry name" value="METTL25"/>
</dbReference>
<reference evidence="3" key="1">
    <citation type="submission" date="2013-10" db="EMBL/GenBank/DDBJ databases">
        <title>Genome sequencing of Onchocerca volvulus.</title>
        <authorList>
            <person name="Cotton J."/>
            <person name="Tsai J."/>
            <person name="Stanley E."/>
            <person name="Tracey A."/>
            <person name="Holroyd N."/>
            <person name="Lustigman S."/>
            <person name="Berriman M."/>
        </authorList>
    </citation>
    <scope>NUCLEOTIDE SEQUENCE</scope>
</reference>
<evidence type="ECO:0000313" key="2">
    <source>
        <dbReference type="EnsemblMetazoa" id="OVOC5728.1"/>
    </source>
</evidence>
<feature type="domain" description="Methyltransferase" evidence="1">
    <location>
        <begin position="118"/>
        <end position="252"/>
    </location>
</feature>
<dbReference type="EMBL" id="CMVM020000161">
    <property type="status" value="NOT_ANNOTATED_CDS"/>
    <property type="molecule type" value="Genomic_DNA"/>
</dbReference>
<dbReference type="InterPro" id="IPR025714">
    <property type="entry name" value="Methyltranfer_dom"/>
</dbReference>
<keyword evidence="3" id="KW-1185">Reference proteome</keyword>
<organism evidence="2 3">
    <name type="scientific">Onchocerca volvulus</name>
    <dbReference type="NCBI Taxonomy" id="6282"/>
    <lineage>
        <taxon>Eukaryota</taxon>
        <taxon>Metazoa</taxon>
        <taxon>Ecdysozoa</taxon>
        <taxon>Nematoda</taxon>
        <taxon>Chromadorea</taxon>
        <taxon>Rhabditida</taxon>
        <taxon>Spirurina</taxon>
        <taxon>Spiruromorpha</taxon>
        <taxon>Filarioidea</taxon>
        <taxon>Onchocercidae</taxon>
        <taxon>Onchocerca</taxon>
    </lineage>
</organism>
<evidence type="ECO:0000259" key="1">
    <source>
        <dbReference type="Pfam" id="PF13679"/>
    </source>
</evidence>
<dbReference type="OMA" id="HIMPCCY"/>
<dbReference type="CDD" id="cd02440">
    <property type="entry name" value="AdoMet_MTases"/>
    <property type="match status" value="1"/>
</dbReference>
<dbReference type="Pfam" id="PF13679">
    <property type="entry name" value="Methyltransf_32"/>
    <property type="match status" value="1"/>
</dbReference>